<accession>A0ACC2GB74</accession>
<evidence type="ECO:0000313" key="1">
    <source>
        <dbReference type="EMBL" id="KAJ8000886.1"/>
    </source>
</evidence>
<name>A0ACC2GB74_DALPE</name>
<dbReference type="Proteomes" id="UP001157502">
    <property type="component" value="Chromosome 15"/>
</dbReference>
<gene>
    <name evidence="1" type="ORF">DPEC_G00185050</name>
</gene>
<proteinExistence type="predicted"/>
<organism evidence="1 2">
    <name type="scientific">Dallia pectoralis</name>
    <name type="common">Alaska blackfish</name>
    <dbReference type="NCBI Taxonomy" id="75939"/>
    <lineage>
        <taxon>Eukaryota</taxon>
        <taxon>Metazoa</taxon>
        <taxon>Chordata</taxon>
        <taxon>Craniata</taxon>
        <taxon>Vertebrata</taxon>
        <taxon>Euteleostomi</taxon>
        <taxon>Actinopterygii</taxon>
        <taxon>Neopterygii</taxon>
        <taxon>Teleostei</taxon>
        <taxon>Protacanthopterygii</taxon>
        <taxon>Esociformes</taxon>
        <taxon>Umbridae</taxon>
        <taxon>Dallia</taxon>
    </lineage>
</organism>
<comment type="caution">
    <text evidence="1">The sequence shown here is derived from an EMBL/GenBank/DDBJ whole genome shotgun (WGS) entry which is preliminary data.</text>
</comment>
<protein>
    <submittedName>
        <fullName evidence="1">Uncharacterized protein</fullName>
    </submittedName>
</protein>
<evidence type="ECO:0000313" key="2">
    <source>
        <dbReference type="Proteomes" id="UP001157502"/>
    </source>
</evidence>
<keyword evidence="2" id="KW-1185">Reference proteome</keyword>
<reference evidence="1" key="1">
    <citation type="submission" date="2021-05" db="EMBL/GenBank/DDBJ databases">
        <authorList>
            <person name="Pan Q."/>
            <person name="Jouanno E."/>
            <person name="Zahm M."/>
            <person name="Klopp C."/>
            <person name="Cabau C."/>
            <person name="Louis A."/>
            <person name="Berthelot C."/>
            <person name="Parey E."/>
            <person name="Roest Crollius H."/>
            <person name="Montfort J."/>
            <person name="Robinson-Rechavi M."/>
            <person name="Bouchez O."/>
            <person name="Lampietro C."/>
            <person name="Lopez Roques C."/>
            <person name="Donnadieu C."/>
            <person name="Postlethwait J."/>
            <person name="Bobe J."/>
            <person name="Dillon D."/>
            <person name="Chandos A."/>
            <person name="von Hippel F."/>
            <person name="Guiguen Y."/>
        </authorList>
    </citation>
    <scope>NUCLEOTIDE SEQUENCE</scope>
    <source>
        <strain evidence="1">YG-Jan2019</strain>
    </source>
</reference>
<sequence>MNTDSGGHARKSSALQLTLTPMKRVQSFPNLSTGSESHSSDSDAWRSHSTDGLRNGDDVTSSLTAKGFRSVRPNLQDKKSPTQGSPPYIPPPGTQHPPYNRHSADSVDHLAGIKAMSPTPYSPPPYGTLERGGAHRTDIIGTVSAGVVVGFPGSVADGRSPSLSPVTMLALSQYSTSTAGLLEELQICSLDSPGATPSPSPTLSHTSASVFTTGTGEAVTSNGAAATNGQAIQMAMNGGAPHPQRPCSPSAYPQRPCSPAAYPPFPASFSPGAIHRHGWSAEGSATAMRESVVSGHNSVSSLVPIARFSEEEKRVTVMKAPHYEGIGPVDETGIPIAIRTTVDRPKDWYKTMFKQIHMVHKADDDYADTYNATYAVVANNDTHGRSYDTTMAHPAPKTHTYRPLDKTPLDSGGHGATREPSPVPPPPPPMPSLLQMRSRDSDRERDSSDAMNQWGPPDSKVDTRKYRAEPRSIFEYEPGKSSILEQERPTSLYLTPTVDRVPERPASAASDYRKRRKSEPSGDPAKDQGSPKPLDPCRGSSTLKKPVALSSPSSPSRAKDQDASRGYHTGDGGGGRNAPQGPIRRVTPDREVSHKQMTQLILSSLLHQKRPARAIYDFKAQTAKELTFKKGDAINIVRQIDSNWYEGEHRGRLGIFPISYVEKMPSPEKKQPTRPPPPAQVQEIGEGVARYNFNADTNVELSLRKGERVLLLRKVDPNWYEGKIPDTTKQGIFPVAYVDMVKRSPSMSAVPSRLPDNRGSPSNRMQTSTPTKRSVQDSLHGGGDPFQALYNYLPRNEDELELKEGDLVDVMEKCDDGWFVGTSRRSKQFGTFPGNYVKQL</sequence>
<dbReference type="EMBL" id="CM055742">
    <property type="protein sequence ID" value="KAJ8000886.1"/>
    <property type="molecule type" value="Genomic_DNA"/>
</dbReference>